<comment type="similarity">
    <text evidence="1">Belongs to the LysR transcriptional regulatory family.</text>
</comment>
<keyword evidence="3" id="KW-0238">DNA-binding</keyword>
<proteinExistence type="inferred from homology"/>
<evidence type="ECO:0000256" key="2">
    <source>
        <dbReference type="ARBA" id="ARBA00023015"/>
    </source>
</evidence>
<name>A0A4R8WMG0_9MICO</name>
<evidence type="ECO:0000256" key="5">
    <source>
        <dbReference type="SAM" id="MobiDB-lite"/>
    </source>
</evidence>
<sequence length="266" mass="29283">MPVTFSIAFVAGVTPTKWTRIWAERRPDQPLEVFRTDPAEQDQVLRDGRAQVSLVRLPVDETDLSLIALYREIPVVVAAKDHFIADQDSVLVADLADEHLLQDPDAVPEWRAVATEVRDGTRRALPKMRDLDEAMEQVAAGVGILIVPHSIARLHGRKDVVSRPVEDVAESQVSLAWLASETTEDVEEFIGIVRGRTRDSSRIDSLPAGAERVKKEKKTDKAKAAAKAVRVAAAKAKPAVSRKTQSAPGRTRPTASPKKDKRRGSR</sequence>
<gene>
    <name evidence="7" type="ORF">E3O19_12795</name>
</gene>
<protein>
    <submittedName>
        <fullName evidence="7">LysR family transcriptional regulator</fullName>
    </submittedName>
</protein>
<dbReference type="InterPro" id="IPR005119">
    <property type="entry name" value="LysR_subst-bd"/>
</dbReference>
<dbReference type="GO" id="GO:0032993">
    <property type="term" value="C:protein-DNA complex"/>
    <property type="evidence" value="ECO:0007669"/>
    <property type="project" value="TreeGrafter"/>
</dbReference>
<feature type="compositionally biased region" description="Low complexity" evidence="5">
    <location>
        <begin position="225"/>
        <end position="243"/>
    </location>
</feature>
<evidence type="ECO:0000256" key="3">
    <source>
        <dbReference type="ARBA" id="ARBA00023125"/>
    </source>
</evidence>
<feature type="compositionally biased region" description="Basic and acidic residues" evidence="5">
    <location>
        <begin position="211"/>
        <end position="223"/>
    </location>
</feature>
<keyword evidence="4" id="KW-0804">Transcription</keyword>
<evidence type="ECO:0000313" key="8">
    <source>
        <dbReference type="Proteomes" id="UP000298412"/>
    </source>
</evidence>
<evidence type="ECO:0000313" key="7">
    <source>
        <dbReference type="EMBL" id="TFC12538.1"/>
    </source>
</evidence>
<comment type="caution">
    <text evidence="7">The sequence shown here is derived from an EMBL/GenBank/DDBJ whole genome shotgun (WGS) entry which is preliminary data.</text>
</comment>
<dbReference type="SUPFAM" id="SSF53850">
    <property type="entry name" value="Periplasmic binding protein-like II"/>
    <property type="match status" value="1"/>
</dbReference>
<dbReference type="OrthoDB" id="3388207at2"/>
<dbReference type="GO" id="GO:0003677">
    <property type="term" value="F:DNA binding"/>
    <property type="evidence" value="ECO:0007669"/>
    <property type="project" value="UniProtKB-KW"/>
</dbReference>
<keyword evidence="2" id="KW-0805">Transcription regulation</keyword>
<dbReference type="Gene3D" id="3.40.190.10">
    <property type="entry name" value="Periplasmic binding protein-like II"/>
    <property type="match status" value="2"/>
</dbReference>
<dbReference type="PANTHER" id="PTHR30346">
    <property type="entry name" value="TRANSCRIPTIONAL DUAL REGULATOR HCAR-RELATED"/>
    <property type="match status" value="1"/>
</dbReference>
<evidence type="ECO:0000256" key="1">
    <source>
        <dbReference type="ARBA" id="ARBA00009437"/>
    </source>
</evidence>
<keyword evidence="8" id="KW-1185">Reference proteome</keyword>
<feature type="domain" description="LysR substrate-binding" evidence="6">
    <location>
        <begin position="19"/>
        <end position="196"/>
    </location>
</feature>
<dbReference type="CDD" id="cd08414">
    <property type="entry name" value="PBP2_LTTR_aromatics_like"/>
    <property type="match status" value="1"/>
</dbReference>
<evidence type="ECO:0000256" key="4">
    <source>
        <dbReference type="ARBA" id="ARBA00023163"/>
    </source>
</evidence>
<dbReference type="PANTHER" id="PTHR30346:SF0">
    <property type="entry name" value="HCA OPERON TRANSCRIPTIONAL ACTIVATOR HCAR"/>
    <property type="match status" value="1"/>
</dbReference>
<dbReference type="Pfam" id="PF03466">
    <property type="entry name" value="LysR_substrate"/>
    <property type="match status" value="1"/>
</dbReference>
<dbReference type="EMBL" id="SOFP01000058">
    <property type="protein sequence ID" value="TFC12538.1"/>
    <property type="molecule type" value="Genomic_DNA"/>
</dbReference>
<dbReference type="GO" id="GO:0003700">
    <property type="term" value="F:DNA-binding transcription factor activity"/>
    <property type="evidence" value="ECO:0007669"/>
    <property type="project" value="TreeGrafter"/>
</dbReference>
<dbReference type="Proteomes" id="UP000298412">
    <property type="component" value="Unassembled WGS sequence"/>
</dbReference>
<feature type="region of interest" description="Disordered" evidence="5">
    <location>
        <begin position="210"/>
        <end position="266"/>
    </location>
</feature>
<evidence type="ECO:0000259" key="6">
    <source>
        <dbReference type="Pfam" id="PF03466"/>
    </source>
</evidence>
<organism evidence="7 8">
    <name type="scientific">Cryobacterium algoritolerans</name>
    <dbReference type="NCBI Taxonomy" id="1259184"/>
    <lineage>
        <taxon>Bacteria</taxon>
        <taxon>Bacillati</taxon>
        <taxon>Actinomycetota</taxon>
        <taxon>Actinomycetes</taxon>
        <taxon>Micrococcales</taxon>
        <taxon>Microbacteriaceae</taxon>
        <taxon>Cryobacterium</taxon>
    </lineage>
</organism>
<accession>A0A4R8WMG0</accession>
<reference evidence="7 8" key="1">
    <citation type="submission" date="2019-03" db="EMBL/GenBank/DDBJ databases">
        <title>Genomics of glacier-inhabiting Cryobacterium strains.</title>
        <authorList>
            <person name="Liu Q."/>
            <person name="Xin Y.-H."/>
        </authorList>
    </citation>
    <scope>NUCLEOTIDE SEQUENCE [LARGE SCALE GENOMIC DNA]</scope>
    <source>
        <strain evidence="7 8">MDT1-3</strain>
    </source>
</reference>
<dbReference type="AlphaFoldDB" id="A0A4R8WMG0"/>